<dbReference type="InterPro" id="IPR000073">
    <property type="entry name" value="AB_hydrolase_1"/>
</dbReference>
<organism evidence="2 3">
    <name type="scientific">Corticibacter populi</name>
    <dbReference type="NCBI Taxonomy" id="1550736"/>
    <lineage>
        <taxon>Bacteria</taxon>
        <taxon>Pseudomonadati</taxon>
        <taxon>Pseudomonadota</taxon>
        <taxon>Betaproteobacteria</taxon>
        <taxon>Burkholderiales</taxon>
        <taxon>Comamonadaceae</taxon>
        <taxon>Corticibacter</taxon>
    </lineage>
</organism>
<protein>
    <submittedName>
        <fullName evidence="2">Alpha/beta fold hydrolase</fullName>
    </submittedName>
</protein>
<gene>
    <name evidence="2" type="ORF">D8I35_17725</name>
</gene>
<comment type="caution">
    <text evidence="2">The sequence shown here is derived from an EMBL/GenBank/DDBJ whole genome shotgun (WGS) entry which is preliminary data.</text>
</comment>
<evidence type="ECO:0000259" key="1">
    <source>
        <dbReference type="Pfam" id="PF12697"/>
    </source>
</evidence>
<dbReference type="GO" id="GO:0016787">
    <property type="term" value="F:hydrolase activity"/>
    <property type="evidence" value="ECO:0007669"/>
    <property type="project" value="UniProtKB-KW"/>
</dbReference>
<keyword evidence="2" id="KW-0378">Hydrolase</keyword>
<sequence>MPQSTPSLPTVLVPGLACSPRLFAPQLPALWRIGAVTVAATTGHDRIAALAAAILREAPPRFALAGLSMGGYIAFEMLRQAPERVAGLAILNSSARPDSAEASQKRLRMIELARQGKLALVTELNFPRSVHPRRAADSGLRSLARDMAEDTGVDAYVRQQHAIMQRADARPTLAAIACPSLIVVGDQDQLTPPELAAEMAAGIPGAELRTIADCGHLSTLEQPEAVTAVLLDWLQRRVLPAQAG</sequence>
<dbReference type="EMBL" id="RDQO01000007">
    <property type="protein sequence ID" value="RMX03012.1"/>
    <property type="molecule type" value="Genomic_DNA"/>
</dbReference>
<dbReference type="Gene3D" id="3.40.50.1820">
    <property type="entry name" value="alpha/beta hydrolase"/>
    <property type="match status" value="1"/>
</dbReference>
<dbReference type="AlphaFoldDB" id="A0A3M6QKM7"/>
<dbReference type="Proteomes" id="UP000278006">
    <property type="component" value="Unassembled WGS sequence"/>
</dbReference>
<dbReference type="PANTHER" id="PTHR43194">
    <property type="entry name" value="HYDROLASE ALPHA/BETA FOLD FAMILY"/>
    <property type="match status" value="1"/>
</dbReference>
<dbReference type="PANTHER" id="PTHR43194:SF2">
    <property type="entry name" value="PEROXISOMAL MEMBRANE PROTEIN LPX1"/>
    <property type="match status" value="1"/>
</dbReference>
<reference evidence="2 3" key="1">
    <citation type="submission" date="2018-10" db="EMBL/GenBank/DDBJ databases">
        <title>Draft genome of Cortibacter populi DSM10536.</title>
        <authorList>
            <person name="Bernier A.-M."/>
            <person name="Bernard K."/>
        </authorList>
    </citation>
    <scope>NUCLEOTIDE SEQUENCE [LARGE SCALE GENOMIC DNA]</scope>
    <source>
        <strain evidence="2 3">DSM 105136</strain>
    </source>
</reference>
<accession>A0A3M6QKM7</accession>
<feature type="domain" description="AB hydrolase-1" evidence="1">
    <location>
        <begin position="12"/>
        <end position="228"/>
    </location>
</feature>
<evidence type="ECO:0000313" key="3">
    <source>
        <dbReference type="Proteomes" id="UP000278006"/>
    </source>
</evidence>
<dbReference type="RefSeq" id="WP_122231788.1">
    <property type="nucleotide sequence ID" value="NZ_RDQO01000007.1"/>
</dbReference>
<dbReference type="OrthoDB" id="2086224at2"/>
<keyword evidence="3" id="KW-1185">Reference proteome</keyword>
<dbReference type="Pfam" id="PF12697">
    <property type="entry name" value="Abhydrolase_6"/>
    <property type="match status" value="1"/>
</dbReference>
<name>A0A3M6QKM7_9BURK</name>
<dbReference type="InterPro" id="IPR029058">
    <property type="entry name" value="AB_hydrolase_fold"/>
</dbReference>
<dbReference type="InterPro" id="IPR050228">
    <property type="entry name" value="Carboxylesterase_BioH"/>
</dbReference>
<dbReference type="PRINTS" id="PR00111">
    <property type="entry name" value="ABHYDROLASE"/>
</dbReference>
<proteinExistence type="predicted"/>
<evidence type="ECO:0000313" key="2">
    <source>
        <dbReference type="EMBL" id="RMX03012.1"/>
    </source>
</evidence>
<dbReference type="SUPFAM" id="SSF53474">
    <property type="entry name" value="alpha/beta-Hydrolases"/>
    <property type="match status" value="1"/>
</dbReference>